<sequence length="90" mass="10215">MSEKLDEFMLVTDDRLEQLEGQIEAQKMVIAWLLSQLDLTHHFPSDAIPKFLSRQANELDGDPKYVPCVASIDELRGLFASLALVRDKRG</sequence>
<reference evidence="1 2" key="1">
    <citation type="submission" date="2020-07" db="EMBL/GenBank/DDBJ databases">
        <title>Novel species isolated from subtropical streams in China.</title>
        <authorList>
            <person name="Lu H."/>
        </authorList>
    </citation>
    <scope>NUCLEOTIDE SEQUENCE [LARGE SCALE GENOMIC DNA]</scope>
    <source>
        <strain evidence="1 2">FT3S</strain>
    </source>
</reference>
<dbReference type="AlphaFoldDB" id="A0A7W2EH81"/>
<proteinExistence type="predicted"/>
<evidence type="ECO:0000313" key="1">
    <source>
        <dbReference type="EMBL" id="MBA5605863.1"/>
    </source>
</evidence>
<dbReference type="EMBL" id="JACEZS010000008">
    <property type="protein sequence ID" value="MBA5605863.1"/>
    <property type="molecule type" value="Genomic_DNA"/>
</dbReference>
<dbReference type="RefSeq" id="WP_182217282.1">
    <property type="nucleotide sequence ID" value="NZ_JACEZS010000008.1"/>
</dbReference>
<organism evidence="1 2">
    <name type="scientific">Rugamonas fusca</name>
    <dbReference type="NCBI Taxonomy" id="2758568"/>
    <lineage>
        <taxon>Bacteria</taxon>
        <taxon>Pseudomonadati</taxon>
        <taxon>Pseudomonadota</taxon>
        <taxon>Betaproteobacteria</taxon>
        <taxon>Burkholderiales</taxon>
        <taxon>Oxalobacteraceae</taxon>
        <taxon>Telluria group</taxon>
        <taxon>Rugamonas</taxon>
    </lineage>
</organism>
<keyword evidence="2" id="KW-1185">Reference proteome</keyword>
<gene>
    <name evidence="1" type="ORF">H3H36_10880</name>
</gene>
<evidence type="ECO:0000313" key="2">
    <source>
        <dbReference type="Proteomes" id="UP000566711"/>
    </source>
</evidence>
<protein>
    <submittedName>
        <fullName evidence="1">Uncharacterized protein</fullName>
    </submittedName>
</protein>
<name>A0A7W2EH81_9BURK</name>
<dbReference type="Proteomes" id="UP000566711">
    <property type="component" value="Unassembled WGS sequence"/>
</dbReference>
<comment type="caution">
    <text evidence="1">The sequence shown here is derived from an EMBL/GenBank/DDBJ whole genome shotgun (WGS) entry which is preliminary data.</text>
</comment>
<accession>A0A7W2EH81</accession>